<keyword evidence="2" id="KW-1185">Reference proteome</keyword>
<comment type="caution">
    <text evidence="1">The sequence shown here is derived from an EMBL/GenBank/DDBJ whole genome shotgun (WGS) entry which is preliminary data.</text>
</comment>
<dbReference type="InterPro" id="IPR027417">
    <property type="entry name" value="P-loop_NTPase"/>
</dbReference>
<dbReference type="Gene3D" id="3.40.50.300">
    <property type="entry name" value="P-loop containing nucleotide triphosphate hydrolases"/>
    <property type="match status" value="1"/>
</dbReference>
<protein>
    <submittedName>
        <fullName evidence="1">Uncharacterized protein</fullName>
    </submittedName>
</protein>
<sequence>MIARDNPFAPSRLEKVLAFDPALIGTTWENLDTLWLQHGQRAAITGHKGSGKTSLLQAWGLRLEAAGRPTARLFFNLERNRLDASDREILRTCTCTGRILLVDGDCHLPWLQRRELRRASRAAAGVLLARHQPGPWPVLIRLQPDLRLAETLLRRAAPQFASHLQASLHQKLGNHRGNLRELWLDYYAQLSEA</sequence>
<dbReference type="RefSeq" id="WP_264511022.1">
    <property type="nucleotide sequence ID" value="NZ_JAPDDR010000002.1"/>
</dbReference>
<proteinExistence type="predicted"/>
<evidence type="ECO:0000313" key="1">
    <source>
        <dbReference type="EMBL" id="MCW1912532.1"/>
    </source>
</evidence>
<name>A0ABT3FY82_9BACT</name>
<dbReference type="Proteomes" id="UP001165653">
    <property type="component" value="Unassembled WGS sequence"/>
</dbReference>
<reference evidence="1" key="1">
    <citation type="submission" date="2022-10" db="EMBL/GenBank/DDBJ databases">
        <title>Luteolibacter sp. GHJ8, whole genome shotgun sequencing project.</title>
        <authorList>
            <person name="Zhao G."/>
            <person name="Shen L."/>
        </authorList>
    </citation>
    <scope>NUCLEOTIDE SEQUENCE</scope>
    <source>
        <strain evidence="1">GHJ8</strain>
    </source>
</reference>
<dbReference type="SUPFAM" id="SSF52540">
    <property type="entry name" value="P-loop containing nucleoside triphosphate hydrolases"/>
    <property type="match status" value="1"/>
</dbReference>
<accession>A0ABT3FY82</accession>
<dbReference type="EMBL" id="JAPDDR010000002">
    <property type="protein sequence ID" value="MCW1912532.1"/>
    <property type="molecule type" value="Genomic_DNA"/>
</dbReference>
<evidence type="ECO:0000313" key="2">
    <source>
        <dbReference type="Proteomes" id="UP001165653"/>
    </source>
</evidence>
<organism evidence="1 2">
    <name type="scientific">Luteolibacter rhizosphaerae</name>
    <dbReference type="NCBI Taxonomy" id="2989719"/>
    <lineage>
        <taxon>Bacteria</taxon>
        <taxon>Pseudomonadati</taxon>
        <taxon>Verrucomicrobiota</taxon>
        <taxon>Verrucomicrobiia</taxon>
        <taxon>Verrucomicrobiales</taxon>
        <taxon>Verrucomicrobiaceae</taxon>
        <taxon>Luteolibacter</taxon>
    </lineage>
</organism>
<gene>
    <name evidence="1" type="ORF">OJ996_03035</name>
</gene>